<evidence type="ECO:0000256" key="1">
    <source>
        <dbReference type="SAM" id="MobiDB-lite"/>
    </source>
</evidence>
<name>A0AAV7RGF7_PLEWA</name>
<dbReference type="Proteomes" id="UP001066276">
    <property type="component" value="Chromosome 5"/>
</dbReference>
<feature type="region of interest" description="Disordered" evidence="1">
    <location>
        <begin position="1"/>
        <end position="27"/>
    </location>
</feature>
<keyword evidence="3" id="KW-1185">Reference proteome</keyword>
<dbReference type="EMBL" id="JANPWB010000009">
    <property type="protein sequence ID" value="KAJ1151919.1"/>
    <property type="molecule type" value="Genomic_DNA"/>
</dbReference>
<proteinExistence type="predicted"/>
<dbReference type="AlphaFoldDB" id="A0AAV7RGF7"/>
<sequence>MLAFWQSDQGEGLAGYDSPHVSGGLGDQTVHQQLGRLAGVQSLPVKVGAPIRHRAEGRVKFGAAYPTSQEAAGHGALGQGDDLDYDKEVEEHVTSVPRGDWMEMPRVVRKVVQGDHLRSLLPAICREVRRWNCFRLILGVGVRALEMSYKRLVRAYVV</sequence>
<organism evidence="2 3">
    <name type="scientific">Pleurodeles waltl</name>
    <name type="common">Iberian ribbed newt</name>
    <dbReference type="NCBI Taxonomy" id="8319"/>
    <lineage>
        <taxon>Eukaryota</taxon>
        <taxon>Metazoa</taxon>
        <taxon>Chordata</taxon>
        <taxon>Craniata</taxon>
        <taxon>Vertebrata</taxon>
        <taxon>Euteleostomi</taxon>
        <taxon>Amphibia</taxon>
        <taxon>Batrachia</taxon>
        <taxon>Caudata</taxon>
        <taxon>Salamandroidea</taxon>
        <taxon>Salamandridae</taxon>
        <taxon>Pleurodelinae</taxon>
        <taxon>Pleurodeles</taxon>
    </lineage>
</organism>
<accession>A0AAV7RGF7</accession>
<evidence type="ECO:0000313" key="2">
    <source>
        <dbReference type="EMBL" id="KAJ1151919.1"/>
    </source>
</evidence>
<gene>
    <name evidence="2" type="ORF">NDU88_004698</name>
</gene>
<comment type="caution">
    <text evidence="2">The sequence shown here is derived from an EMBL/GenBank/DDBJ whole genome shotgun (WGS) entry which is preliminary data.</text>
</comment>
<evidence type="ECO:0000313" key="3">
    <source>
        <dbReference type="Proteomes" id="UP001066276"/>
    </source>
</evidence>
<protein>
    <submittedName>
        <fullName evidence="2">Uncharacterized protein</fullName>
    </submittedName>
</protein>
<reference evidence="2" key="1">
    <citation type="journal article" date="2022" name="bioRxiv">
        <title>Sequencing and chromosome-scale assembly of the giantPleurodeles waltlgenome.</title>
        <authorList>
            <person name="Brown T."/>
            <person name="Elewa A."/>
            <person name="Iarovenko S."/>
            <person name="Subramanian E."/>
            <person name="Araus A.J."/>
            <person name="Petzold A."/>
            <person name="Susuki M."/>
            <person name="Suzuki K.-i.T."/>
            <person name="Hayashi T."/>
            <person name="Toyoda A."/>
            <person name="Oliveira C."/>
            <person name="Osipova E."/>
            <person name="Leigh N.D."/>
            <person name="Simon A."/>
            <person name="Yun M.H."/>
        </authorList>
    </citation>
    <scope>NUCLEOTIDE SEQUENCE</scope>
    <source>
        <strain evidence="2">20211129_DDA</strain>
        <tissue evidence="2">Liver</tissue>
    </source>
</reference>